<sequence>MSARAASPGRILVLNPNSSEAVTAAIDAAVEPLRQPGGPAIAVDRLRSGPPGIATQRDADSVVVPLCDLVARDPSDAFVLACFSDPGLHAVREAAGGRPVMGIAEWGLLRALTLGDQFGIVALSPASVQRQARYVRQMGLGARYAGSWPIAATAEETAGEAVRDRLIAAARHLVADRGAGVVVLGCAGMAGHRRAVADAIGRPVVEPTQWAVAAALGALRLAAS</sequence>
<dbReference type="InterPro" id="IPR052186">
    <property type="entry name" value="Hydantoin_racemase-like"/>
</dbReference>
<organism evidence="2 3">
    <name type="scientific">Lichenibacterium ramalinae</name>
    <dbReference type="NCBI Taxonomy" id="2316527"/>
    <lineage>
        <taxon>Bacteria</taxon>
        <taxon>Pseudomonadati</taxon>
        <taxon>Pseudomonadota</taxon>
        <taxon>Alphaproteobacteria</taxon>
        <taxon>Hyphomicrobiales</taxon>
        <taxon>Lichenihabitantaceae</taxon>
        <taxon>Lichenibacterium</taxon>
    </lineage>
</organism>
<dbReference type="InterPro" id="IPR015942">
    <property type="entry name" value="Asp/Glu/hydantoin_racemase"/>
</dbReference>
<evidence type="ECO:0000313" key="3">
    <source>
        <dbReference type="Proteomes" id="UP000289411"/>
    </source>
</evidence>
<dbReference type="PANTHER" id="PTHR28047:SF5">
    <property type="entry name" value="PROTEIN DCG1"/>
    <property type="match status" value="1"/>
</dbReference>
<dbReference type="OrthoDB" id="9791723at2"/>
<reference evidence="2 3" key="2">
    <citation type="submission" date="2019-02" db="EMBL/GenBank/DDBJ databases">
        <title>'Lichenibacterium ramalinii' gen. nov. sp. nov., 'Lichenibacterium minor' gen. nov. sp. nov.</title>
        <authorList>
            <person name="Pankratov T."/>
        </authorList>
    </citation>
    <scope>NUCLEOTIDE SEQUENCE [LARGE SCALE GENOMIC DNA]</scope>
    <source>
        <strain evidence="2 3">RmlP001</strain>
    </source>
</reference>
<evidence type="ECO:0000256" key="1">
    <source>
        <dbReference type="ARBA" id="ARBA00038414"/>
    </source>
</evidence>
<dbReference type="Proteomes" id="UP000289411">
    <property type="component" value="Unassembled WGS sequence"/>
</dbReference>
<protein>
    <submittedName>
        <fullName evidence="2">Asp/Glu racemase</fullName>
    </submittedName>
</protein>
<gene>
    <name evidence="2" type="ORF">D3272_11815</name>
</gene>
<dbReference type="Pfam" id="PF01177">
    <property type="entry name" value="Asp_Glu_race"/>
    <property type="match status" value="1"/>
</dbReference>
<comment type="caution">
    <text evidence="2">The sequence shown here is derived from an EMBL/GenBank/DDBJ whole genome shotgun (WGS) entry which is preliminary data.</text>
</comment>
<name>A0A4Q2RDS8_9HYPH</name>
<dbReference type="AlphaFoldDB" id="A0A4Q2RDS8"/>
<dbReference type="InterPro" id="IPR053714">
    <property type="entry name" value="Iso_Racemase_Enz_sf"/>
</dbReference>
<reference evidence="2 3" key="1">
    <citation type="submission" date="2018-09" db="EMBL/GenBank/DDBJ databases">
        <authorList>
            <person name="Grouzdev D.S."/>
            <person name="Krutkina M.S."/>
        </authorList>
    </citation>
    <scope>NUCLEOTIDE SEQUENCE [LARGE SCALE GENOMIC DNA]</scope>
    <source>
        <strain evidence="2 3">RmlP001</strain>
    </source>
</reference>
<dbReference type="RefSeq" id="WP_129219392.1">
    <property type="nucleotide sequence ID" value="NZ_QYBC01000009.1"/>
</dbReference>
<dbReference type="EMBL" id="QYBC01000009">
    <property type="protein sequence ID" value="RYB04634.1"/>
    <property type="molecule type" value="Genomic_DNA"/>
</dbReference>
<accession>A0A4Q2RDS8</accession>
<keyword evidence="3" id="KW-1185">Reference proteome</keyword>
<dbReference type="Gene3D" id="3.40.50.12500">
    <property type="match status" value="1"/>
</dbReference>
<evidence type="ECO:0000313" key="2">
    <source>
        <dbReference type="EMBL" id="RYB04634.1"/>
    </source>
</evidence>
<proteinExistence type="inferred from homology"/>
<comment type="similarity">
    <text evidence="1">Belongs to the HyuE racemase family.</text>
</comment>
<dbReference type="GO" id="GO:0047661">
    <property type="term" value="F:amino-acid racemase activity"/>
    <property type="evidence" value="ECO:0007669"/>
    <property type="project" value="InterPro"/>
</dbReference>
<dbReference type="FunFam" id="3.40.50.12500:FF:000005">
    <property type="entry name" value="Hydantoin racemase"/>
    <property type="match status" value="1"/>
</dbReference>
<dbReference type="PANTHER" id="PTHR28047">
    <property type="entry name" value="PROTEIN DCG1"/>
    <property type="match status" value="1"/>
</dbReference>